<dbReference type="AlphaFoldDB" id="A0A4Y7SJF3"/>
<protein>
    <submittedName>
        <fullName evidence="1">Uncharacterized protein</fullName>
    </submittedName>
</protein>
<keyword evidence="2" id="KW-1185">Reference proteome</keyword>
<sequence length="345" mass="38831">VCREVYSFLSTREVWTRVLRLVCCRHGVFLPTYPASEMTVEQLQRAASMPERWRDLVRRRAAPFGLWDEHPPTRRRDQDEHPTIMPTLEGTFFPLRHWRLHLVPGGKFLAVLTLPDRSSSYPAGTTTVILSIYDLVEPGSTYRQVPSLVASQSFNIACTMSLFAPTAKSEVVIMSESSFRVVVVHPIGLYPMESPSQWSTLGHKIIAFDVESRADGGSHPSLKEHGSSITIDTPSGRVLNIYLQGHRVLLQFTELVIIWDAERMLYICIKVPDLNARHQSTKSHVRAHQSPALLYRGRDVEGLGYITVGLDRRRAVASNRCVVSSCSSPRYGHLRSMEPQAPGSN</sequence>
<comment type="caution">
    <text evidence="1">The sequence shown here is derived from an EMBL/GenBank/DDBJ whole genome shotgun (WGS) entry which is preliminary data.</text>
</comment>
<proteinExistence type="predicted"/>
<evidence type="ECO:0000313" key="2">
    <source>
        <dbReference type="Proteomes" id="UP000298030"/>
    </source>
</evidence>
<evidence type="ECO:0000313" key="1">
    <source>
        <dbReference type="EMBL" id="TEB21891.1"/>
    </source>
</evidence>
<reference evidence="1 2" key="1">
    <citation type="journal article" date="2019" name="Nat. Ecol. Evol.">
        <title>Megaphylogeny resolves global patterns of mushroom evolution.</title>
        <authorList>
            <person name="Varga T."/>
            <person name="Krizsan K."/>
            <person name="Foldi C."/>
            <person name="Dima B."/>
            <person name="Sanchez-Garcia M."/>
            <person name="Sanchez-Ramirez S."/>
            <person name="Szollosi G.J."/>
            <person name="Szarkandi J.G."/>
            <person name="Papp V."/>
            <person name="Albert L."/>
            <person name="Andreopoulos W."/>
            <person name="Angelini C."/>
            <person name="Antonin V."/>
            <person name="Barry K.W."/>
            <person name="Bougher N.L."/>
            <person name="Buchanan P."/>
            <person name="Buyck B."/>
            <person name="Bense V."/>
            <person name="Catcheside P."/>
            <person name="Chovatia M."/>
            <person name="Cooper J."/>
            <person name="Damon W."/>
            <person name="Desjardin D."/>
            <person name="Finy P."/>
            <person name="Geml J."/>
            <person name="Haridas S."/>
            <person name="Hughes K."/>
            <person name="Justo A."/>
            <person name="Karasinski D."/>
            <person name="Kautmanova I."/>
            <person name="Kiss B."/>
            <person name="Kocsube S."/>
            <person name="Kotiranta H."/>
            <person name="LaButti K.M."/>
            <person name="Lechner B.E."/>
            <person name="Liimatainen K."/>
            <person name="Lipzen A."/>
            <person name="Lukacs Z."/>
            <person name="Mihaltcheva S."/>
            <person name="Morgado L.N."/>
            <person name="Niskanen T."/>
            <person name="Noordeloos M.E."/>
            <person name="Ohm R.A."/>
            <person name="Ortiz-Santana B."/>
            <person name="Ovrebo C."/>
            <person name="Racz N."/>
            <person name="Riley R."/>
            <person name="Savchenko A."/>
            <person name="Shiryaev A."/>
            <person name="Soop K."/>
            <person name="Spirin V."/>
            <person name="Szebenyi C."/>
            <person name="Tomsovsky M."/>
            <person name="Tulloss R.E."/>
            <person name="Uehling J."/>
            <person name="Grigoriev I.V."/>
            <person name="Vagvolgyi C."/>
            <person name="Papp T."/>
            <person name="Martin F.M."/>
            <person name="Miettinen O."/>
            <person name="Hibbett D.S."/>
            <person name="Nagy L.G."/>
        </authorList>
    </citation>
    <scope>NUCLEOTIDE SEQUENCE [LARGE SCALE GENOMIC DNA]</scope>
    <source>
        <strain evidence="1 2">FP101781</strain>
    </source>
</reference>
<accession>A0A4Y7SJF3</accession>
<gene>
    <name evidence="1" type="ORF">FA13DRAFT_1741431</name>
</gene>
<organism evidence="1 2">
    <name type="scientific">Coprinellus micaceus</name>
    <name type="common">Glistening ink-cap mushroom</name>
    <name type="synonym">Coprinus micaceus</name>
    <dbReference type="NCBI Taxonomy" id="71717"/>
    <lineage>
        <taxon>Eukaryota</taxon>
        <taxon>Fungi</taxon>
        <taxon>Dikarya</taxon>
        <taxon>Basidiomycota</taxon>
        <taxon>Agaricomycotina</taxon>
        <taxon>Agaricomycetes</taxon>
        <taxon>Agaricomycetidae</taxon>
        <taxon>Agaricales</taxon>
        <taxon>Agaricineae</taxon>
        <taxon>Psathyrellaceae</taxon>
        <taxon>Coprinellus</taxon>
    </lineage>
</organism>
<dbReference type="OrthoDB" id="3128434at2759"/>
<dbReference type="Proteomes" id="UP000298030">
    <property type="component" value="Unassembled WGS sequence"/>
</dbReference>
<feature type="non-terminal residue" evidence="1">
    <location>
        <position position="1"/>
    </location>
</feature>
<name>A0A4Y7SJF3_COPMI</name>
<dbReference type="EMBL" id="QPFP01000100">
    <property type="protein sequence ID" value="TEB21891.1"/>
    <property type="molecule type" value="Genomic_DNA"/>
</dbReference>